<accession>A0A1Y3U0U5</accession>
<comment type="caution">
    <text evidence="2">The sequence shown here is derived from an EMBL/GenBank/DDBJ whole genome shotgun (WGS) entry which is preliminary data.</text>
</comment>
<dbReference type="SUPFAM" id="SSF55383">
    <property type="entry name" value="Copper amine oxidase, domain N"/>
    <property type="match status" value="1"/>
</dbReference>
<sequence length="380" mass="41318">MKPFFFPSVKQNRKHRKQNIKKCDNKRRLLIMKRNVITALSLTAVLFCGTTTAFAQEAQAPVAENPSAEAPIPALPERYLAYGRITDIRKENGVIKSITAEDVQDQTVIYIVSEDTLCLDSGRGTQMDINDLKVGNGVYFYHSPAMTMSIPPQTSVEAIVGNMPMDVACARFHTVEAVKNTQNGIRITTDQGGLYITIAKDATATSYADNSAFDLADLKEGDRIFTWYDVVAESYPAQAGVNRVVVVPAAEDAEEDTETAASPVKISYSKSEMTTKDDVTCVPLRETADALGLTLTWDRDSRTATLESDTRAMDLAEGKDLYVSTSTIPGAVGMTSPGTLGVAPYIADDGAMYVPAEAFEWLVGYDVTEDDTTVTIAAEK</sequence>
<evidence type="ECO:0000259" key="1">
    <source>
        <dbReference type="Pfam" id="PF07833"/>
    </source>
</evidence>
<dbReference type="InterPro" id="IPR012854">
    <property type="entry name" value="Cu_amine_oxidase-like_N"/>
</dbReference>
<evidence type="ECO:0000313" key="2">
    <source>
        <dbReference type="EMBL" id="OUN42403.1"/>
    </source>
</evidence>
<evidence type="ECO:0000313" key="3">
    <source>
        <dbReference type="Proteomes" id="UP000195455"/>
    </source>
</evidence>
<dbReference type="InterPro" id="IPR036582">
    <property type="entry name" value="Mao_N_sf"/>
</dbReference>
<dbReference type="EMBL" id="NFHM01000012">
    <property type="protein sequence ID" value="OUN42403.1"/>
    <property type="molecule type" value="Genomic_DNA"/>
</dbReference>
<dbReference type="Proteomes" id="UP000195455">
    <property type="component" value="Unassembled WGS sequence"/>
</dbReference>
<dbReference type="AlphaFoldDB" id="A0A1Y3U0U5"/>
<name>A0A1Y3U0U5_9FIRM</name>
<gene>
    <name evidence="2" type="ORF">B5G26_08940</name>
</gene>
<dbReference type="Gene3D" id="3.30.457.10">
    <property type="entry name" value="Copper amine oxidase-like, N-terminal domain"/>
    <property type="match status" value="1"/>
</dbReference>
<protein>
    <recommendedName>
        <fullName evidence="1">Copper amine oxidase-like N-terminal domain-containing protein</fullName>
    </recommendedName>
</protein>
<dbReference type="Pfam" id="PF07833">
    <property type="entry name" value="Cu_amine_oxidN1"/>
    <property type="match status" value="1"/>
</dbReference>
<proteinExistence type="predicted"/>
<feature type="domain" description="Copper amine oxidase-like N-terminal" evidence="1">
    <location>
        <begin position="275"/>
        <end position="376"/>
    </location>
</feature>
<reference evidence="3" key="1">
    <citation type="submission" date="2017-04" db="EMBL/GenBank/DDBJ databases">
        <title>Function of individual gut microbiota members based on whole genome sequencing of pure cultures obtained from chicken caecum.</title>
        <authorList>
            <person name="Medvecky M."/>
            <person name="Cejkova D."/>
            <person name="Polansky O."/>
            <person name="Karasova D."/>
            <person name="Kubasova T."/>
            <person name="Cizek A."/>
            <person name="Rychlik I."/>
        </authorList>
    </citation>
    <scope>NUCLEOTIDE SEQUENCE [LARGE SCALE GENOMIC DNA]</scope>
    <source>
        <strain evidence="3">An75</strain>
    </source>
</reference>
<organism evidence="2 3">
    <name type="scientific">Anaerotignum lactatifermentans</name>
    <dbReference type="NCBI Taxonomy" id="160404"/>
    <lineage>
        <taxon>Bacteria</taxon>
        <taxon>Bacillati</taxon>
        <taxon>Bacillota</taxon>
        <taxon>Clostridia</taxon>
        <taxon>Lachnospirales</taxon>
        <taxon>Anaerotignaceae</taxon>
        <taxon>Anaerotignum</taxon>
    </lineage>
</organism>